<dbReference type="AlphaFoldDB" id="A0A0K8RD10"/>
<evidence type="ECO:0000256" key="1">
    <source>
        <dbReference type="SAM" id="Phobius"/>
    </source>
</evidence>
<feature type="transmembrane region" description="Helical" evidence="1">
    <location>
        <begin position="74"/>
        <end position="101"/>
    </location>
</feature>
<reference evidence="2" key="1">
    <citation type="submission" date="2012-12" db="EMBL/GenBank/DDBJ databases">
        <title>Identification and characterization of a phenylalanine ammonia-lyase gene family in Isatis indigotica Fort.</title>
        <authorList>
            <person name="Liu Q."/>
            <person name="Chen J."/>
            <person name="Zhou X."/>
            <person name="Di P."/>
            <person name="Xiao Y."/>
            <person name="Xuan H."/>
            <person name="Zhang L."/>
            <person name="Chen W."/>
        </authorList>
    </citation>
    <scope>NUCLEOTIDE SEQUENCE</scope>
    <source>
        <tissue evidence="2">Salivary gland</tissue>
    </source>
</reference>
<dbReference type="EMBL" id="GADI01004778">
    <property type="protein sequence ID" value="JAA69030.1"/>
    <property type="molecule type" value="mRNA"/>
</dbReference>
<evidence type="ECO:0000313" key="2">
    <source>
        <dbReference type="EMBL" id="JAA69030.1"/>
    </source>
</evidence>
<keyword evidence="1" id="KW-0812">Transmembrane</keyword>
<keyword evidence="1" id="KW-1133">Transmembrane helix</keyword>
<name>A0A0K8RD10_IXORI</name>
<organism evidence="2">
    <name type="scientific">Ixodes ricinus</name>
    <name type="common">Common tick</name>
    <name type="synonym">Acarus ricinus</name>
    <dbReference type="NCBI Taxonomy" id="34613"/>
    <lineage>
        <taxon>Eukaryota</taxon>
        <taxon>Metazoa</taxon>
        <taxon>Ecdysozoa</taxon>
        <taxon>Arthropoda</taxon>
        <taxon>Chelicerata</taxon>
        <taxon>Arachnida</taxon>
        <taxon>Acari</taxon>
        <taxon>Parasitiformes</taxon>
        <taxon>Ixodida</taxon>
        <taxon>Ixodoidea</taxon>
        <taxon>Ixodidae</taxon>
        <taxon>Ixodinae</taxon>
        <taxon>Ixodes</taxon>
    </lineage>
</organism>
<sequence length="103" mass="11777">MFSLKMSPKSCGCSSLFSIFLCSPDWMISNNLSSSSRILSSALLSLMLKLPIQFFSIVIVCFESRVSLYVFDSFFIFVELLILFMHCLLNYLCFLCVLVLFPE</sequence>
<accession>A0A0K8RD10</accession>
<protein>
    <submittedName>
        <fullName evidence="2">Putative nuclear body protein</fullName>
    </submittedName>
</protein>
<keyword evidence="1" id="KW-0472">Membrane</keyword>
<proteinExistence type="evidence at transcript level"/>
<feature type="transmembrane region" description="Helical" evidence="1">
    <location>
        <begin position="38"/>
        <end position="62"/>
    </location>
</feature>